<evidence type="ECO:0000313" key="1">
    <source>
        <dbReference type="EMBL" id="MDQ0173443.1"/>
    </source>
</evidence>
<reference evidence="1 2" key="1">
    <citation type="submission" date="2023-07" db="EMBL/GenBank/DDBJ databases">
        <title>Sorghum-associated microbial communities from plants grown in Nebraska, USA.</title>
        <authorList>
            <person name="Schachtman D."/>
        </authorList>
    </citation>
    <scope>NUCLEOTIDE SEQUENCE [LARGE SCALE GENOMIC DNA]</scope>
    <source>
        <strain evidence="1 2">DS1314</strain>
    </source>
</reference>
<organism evidence="1 2">
    <name type="scientific">Paenibacillus tundrae</name>
    <dbReference type="NCBI Taxonomy" id="528187"/>
    <lineage>
        <taxon>Bacteria</taxon>
        <taxon>Bacillati</taxon>
        <taxon>Bacillota</taxon>
        <taxon>Bacilli</taxon>
        <taxon>Bacillales</taxon>
        <taxon>Paenibacillaceae</taxon>
        <taxon>Paenibacillus</taxon>
    </lineage>
</organism>
<dbReference type="RefSeq" id="WP_307220447.1">
    <property type="nucleotide sequence ID" value="NZ_JAUSTI010000019.1"/>
</dbReference>
<comment type="caution">
    <text evidence="1">The sequence shown here is derived from an EMBL/GenBank/DDBJ whole genome shotgun (WGS) entry which is preliminary data.</text>
</comment>
<protein>
    <submittedName>
        <fullName evidence="1">Uncharacterized protein</fullName>
    </submittedName>
</protein>
<evidence type="ECO:0000313" key="2">
    <source>
        <dbReference type="Proteomes" id="UP001233836"/>
    </source>
</evidence>
<keyword evidence="2" id="KW-1185">Reference proteome</keyword>
<dbReference type="Proteomes" id="UP001233836">
    <property type="component" value="Unassembled WGS sequence"/>
</dbReference>
<proteinExistence type="predicted"/>
<gene>
    <name evidence="1" type="ORF">J2T19_004936</name>
</gene>
<dbReference type="EMBL" id="JAUSTI010000019">
    <property type="protein sequence ID" value="MDQ0173443.1"/>
    <property type="molecule type" value="Genomic_DNA"/>
</dbReference>
<name>A0ABT9WJH3_9BACL</name>
<accession>A0ABT9WJH3</accession>
<sequence>MTEDVRSTVRIEAVFTSWSDAESARRALELLHPNQLRVESLPLQSNEPNAKQDEEGEFSPTAVIGGFSGELNVLSLISDDPEMLSNGQVYDMPETISTGQPKQGILLTVSVTNDSFPQAAEMITQNGGRFY</sequence>